<dbReference type="PROSITE" id="PS50887">
    <property type="entry name" value="GGDEF"/>
    <property type="match status" value="1"/>
</dbReference>
<evidence type="ECO:0000313" key="3">
    <source>
        <dbReference type="EMBL" id="MBT9312922.1"/>
    </source>
</evidence>
<dbReference type="Gene3D" id="3.20.20.450">
    <property type="entry name" value="EAL domain"/>
    <property type="match status" value="1"/>
</dbReference>
<evidence type="ECO:0000313" key="4">
    <source>
        <dbReference type="Proteomes" id="UP001196661"/>
    </source>
</evidence>
<dbReference type="PANTHER" id="PTHR33121:SF71">
    <property type="entry name" value="OXYGEN SENSOR PROTEIN DOSP"/>
    <property type="match status" value="1"/>
</dbReference>
<dbReference type="InterPro" id="IPR035919">
    <property type="entry name" value="EAL_sf"/>
</dbReference>
<protein>
    <submittedName>
        <fullName evidence="3">Bifunctional diguanylate cyclase/phosphodiesterase</fullName>
    </submittedName>
</protein>
<accession>A0ABS5Y529</accession>
<proteinExistence type="predicted"/>
<gene>
    <name evidence="3" type="ORF">IXB28_11940</name>
</gene>
<feature type="domain" description="EAL" evidence="1">
    <location>
        <begin position="187"/>
        <end position="446"/>
    </location>
</feature>
<dbReference type="CDD" id="cd01948">
    <property type="entry name" value="EAL"/>
    <property type="match status" value="1"/>
</dbReference>
<evidence type="ECO:0000259" key="2">
    <source>
        <dbReference type="PROSITE" id="PS50887"/>
    </source>
</evidence>
<dbReference type="Pfam" id="PF00563">
    <property type="entry name" value="EAL"/>
    <property type="match status" value="1"/>
</dbReference>
<dbReference type="CDD" id="cd01949">
    <property type="entry name" value="GGDEF"/>
    <property type="match status" value="1"/>
</dbReference>
<organism evidence="3 4">
    <name type="scientific">Leptothoe kymatousa TAU-MAC 1615</name>
    <dbReference type="NCBI Taxonomy" id="2364775"/>
    <lineage>
        <taxon>Bacteria</taxon>
        <taxon>Bacillati</taxon>
        <taxon>Cyanobacteriota</taxon>
        <taxon>Cyanophyceae</taxon>
        <taxon>Nodosilineales</taxon>
        <taxon>Cymatolegaceae</taxon>
        <taxon>Leptothoe</taxon>
        <taxon>Leptothoe kymatousa</taxon>
    </lineage>
</organism>
<dbReference type="InterPro" id="IPR001633">
    <property type="entry name" value="EAL_dom"/>
</dbReference>
<reference evidence="3 4" key="1">
    <citation type="journal article" date="2021" name="Mar. Drugs">
        <title>Genome Reduction and Secondary Metabolism of the Marine Sponge-Associated Cyanobacterium Leptothoe.</title>
        <authorList>
            <person name="Konstantinou D."/>
            <person name="Popin R.V."/>
            <person name="Fewer D.P."/>
            <person name="Sivonen K."/>
            <person name="Gkelis S."/>
        </authorList>
    </citation>
    <scope>NUCLEOTIDE SEQUENCE [LARGE SCALE GENOMIC DNA]</scope>
    <source>
        <strain evidence="3 4">TAU-MAC 1615</strain>
    </source>
</reference>
<keyword evidence="4" id="KW-1185">Reference proteome</keyword>
<dbReference type="EMBL" id="JADOER010000011">
    <property type="protein sequence ID" value="MBT9312922.1"/>
    <property type="molecule type" value="Genomic_DNA"/>
</dbReference>
<name>A0ABS5Y529_9CYAN</name>
<dbReference type="SMART" id="SM00267">
    <property type="entry name" value="GGDEF"/>
    <property type="match status" value="1"/>
</dbReference>
<evidence type="ECO:0000259" key="1">
    <source>
        <dbReference type="PROSITE" id="PS50883"/>
    </source>
</evidence>
<dbReference type="InterPro" id="IPR050706">
    <property type="entry name" value="Cyclic-di-GMP_PDE-like"/>
</dbReference>
<dbReference type="Proteomes" id="UP001196661">
    <property type="component" value="Unassembled WGS sequence"/>
</dbReference>
<dbReference type="SUPFAM" id="SSF141868">
    <property type="entry name" value="EAL domain-like"/>
    <property type="match status" value="1"/>
</dbReference>
<dbReference type="InterPro" id="IPR000160">
    <property type="entry name" value="GGDEF_dom"/>
</dbReference>
<dbReference type="InterPro" id="IPR043128">
    <property type="entry name" value="Rev_trsase/Diguanyl_cyclase"/>
</dbReference>
<dbReference type="Gene3D" id="3.30.70.270">
    <property type="match status" value="1"/>
</dbReference>
<dbReference type="RefSeq" id="WP_215618824.1">
    <property type="nucleotide sequence ID" value="NZ_JADOER010000011.1"/>
</dbReference>
<dbReference type="Pfam" id="PF00990">
    <property type="entry name" value="GGDEF"/>
    <property type="match status" value="1"/>
</dbReference>
<dbReference type="SMART" id="SM00052">
    <property type="entry name" value="EAL"/>
    <property type="match status" value="1"/>
</dbReference>
<sequence length="462" mass="51532">MGLIEMEMVDSLTGLLNRIATLSEIDELLIEEGSEPVTLVLLDIGRFRKVNDSVGIQIGDRIIRIVSKRIKNAAPEAHVLGRTSGDNFALAFKGLSQDQLDDITDKLLDFIKRPIAVGGNVIIVSLAIGIATSQPADGKDAASLFHAADIALHHAQRNKLEVTHFEPHMLELAQAAHSLENDLRVSLATHTPELHQAINNEQFSIHYQPIISSSNYAIAGFEALIRWNHPQRGWVSPGQFIPIAEEIGVIDMLGTWVMRKACKDIMQWHGPQLAEDFFISVNVSAKQFKKPALLADTINNALEESRLAPHRLHLEMTETSTFNEIPEKFFAVKETGCKLSLDDFGTGYSSLTYLHSLPFDSVKLDKSFISDLYVRDEARWSLSEKMIRAIFSLSSAIGLELIVEGIETQPQLHFLHKLGCNPMYQGYLFSRPIPTDQIPDFLSTPLHLGDLHEQPNIQHCLL</sequence>
<comment type="caution">
    <text evidence="3">The sequence shown here is derived from an EMBL/GenBank/DDBJ whole genome shotgun (WGS) entry which is preliminary data.</text>
</comment>
<dbReference type="NCBIfam" id="TIGR00254">
    <property type="entry name" value="GGDEF"/>
    <property type="match status" value="1"/>
</dbReference>
<dbReference type="PANTHER" id="PTHR33121">
    <property type="entry name" value="CYCLIC DI-GMP PHOSPHODIESTERASE PDEF"/>
    <property type="match status" value="1"/>
</dbReference>
<dbReference type="InterPro" id="IPR029787">
    <property type="entry name" value="Nucleotide_cyclase"/>
</dbReference>
<feature type="domain" description="GGDEF" evidence="2">
    <location>
        <begin position="35"/>
        <end position="165"/>
    </location>
</feature>
<dbReference type="SUPFAM" id="SSF55073">
    <property type="entry name" value="Nucleotide cyclase"/>
    <property type="match status" value="1"/>
</dbReference>
<dbReference type="PROSITE" id="PS50883">
    <property type="entry name" value="EAL"/>
    <property type="match status" value="1"/>
</dbReference>